<gene>
    <name evidence="1" type="ORF">DERYTH_LOCUS2635</name>
</gene>
<sequence length="380" mass="43834">MEGEIGFVSLIKSMMGLVAEAHERWERGIDDLRSLRFMEMGKGAKVVNNDSVRRSMNHNQRHGRNTSNKMTHIKSGVIPVKYIGKRDKLKGKRMELACEKNIGKSKLNENFRDIGLDNRGEVYSKSDVNRTIDVGNWCNNEVIKDKKLYYMPEENGEIEDVDEISNDEEESKEDLEAKRRIDDVESDEFSKMKSCGVGAKKEKNAIECIEGDDIKRDNNSDTIRKLDKKCCCTIQSGYNETTFIISEDFAIDEDINDDYVINKGGMMKNDNRRENELMDIRCVKGEAADSRTNEIENYLESEVKNEKDKQNAFAHYQSLGKINCSNKAHDHECADYRRLKLHDDKNHEKGIGQSKWNVVWGDEVKALYYYTSIIQHPNTR</sequence>
<protein>
    <submittedName>
        <fullName evidence="1">28787_t:CDS:1</fullName>
    </submittedName>
</protein>
<evidence type="ECO:0000313" key="1">
    <source>
        <dbReference type="EMBL" id="CAG8495604.1"/>
    </source>
</evidence>
<reference evidence="1" key="1">
    <citation type="submission" date="2021-06" db="EMBL/GenBank/DDBJ databases">
        <authorList>
            <person name="Kallberg Y."/>
            <person name="Tangrot J."/>
            <person name="Rosling A."/>
        </authorList>
    </citation>
    <scope>NUCLEOTIDE SEQUENCE</scope>
    <source>
        <strain evidence="1">MA453B</strain>
    </source>
</reference>
<comment type="caution">
    <text evidence="1">The sequence shown here is derived from an EMBL/GenBank/DDBJ whole genome shotgun (WGS) entry which is preliminary data.</text>
</comment>
<evidence type="ECO:0000313" key="2">
    <source>
        <dbReference type="Proteomes" id="UP000789405"/>
    </source>
</evidence>
<name>A0A9N8ZH57_9GLOM</name>
<organism evidence="1 2">
    <name type="scientific">Dentiscutata erythropus</name>
    <dbReference type="NCBI Taxonomy" id="1348616"/>
    <lineage>
        <taxon>Eukaryota</taxon>
        <taxon>Fungi</taxon>
        <taxon>Fungi incertae sedis</taxon>
        <taxon>Mucoromycota</taxon>
        <taxon>Glomeromycotina</taxon>
        <taxon>Glomeromycetes</taxon>
        <taxon>Diversisporales</taxon>
        <taxon>Gigasporaceae</taxon>
        <taxon>Dentiscutata</taxon>
    </lineage>
</organism>
<dbReference type="Proteomes" id="UP000789405">
    <property type="component" value="Unassembled WGS sequence"/>
</dbReference>
<dbReference type="AlphaFoldDB" id="A0A9N8ZH57"/>
<accession>A0A9N8ZH57</accession>
<keyword evidence="2" id="KW-1185">Reference proteome</keyword>
<dbReference type="EMBL" id="CAJVPY010000858">
    <property type="protein sequence ID" value="CAG8495604.1"/>
    <property type="molecule type" value="Genomic_DNA"/>
</dbReference>
<proteinExistence type="predicted"/>